<dbReference type="HOGENOM" id="CLU_063749_4_0_2"/>
<evidence type="ECO:0000313" key="7">
    <source>
        <dbReference type="Proteomes" id="UP000002654"/>
    </source>
</evidence>
<dbReference type="InterPro" id="IPR024654">
    <property type="entry name" value="Calcineurin-like_PHP_lpxH"/>
</dbReference>
<dbReference type="PATRIC" id="fig|768679.9.peg.2080"/>
<reference evidence="6 7" key="1">
    <citation type="journal article" date="2011" name="PLoS ONE">
        <title>The complete genome sequence of Thermoproteus tenax: a physiologically versatile member of the Crenarchaeota.</title>
        <authorList>
            <person name="Siebers B."/>
            <person name="Zaparty M."/>
            <person name="Raddatz G."/>
            <person name="Tjaden B."/>
            <person name="Albers S.V."/>
            <person name="Bell S.D."/>
            <person name="Blombach F."/>
            <person name="Kletzin A."/>
            <person name="Kyrpides N."/>
            <person name="Lanz C."/>
            <person name="Plagens A."/>
            <person name="Rampp M."/>
            <person name="Rosinus A."/>
            <person name="von Jan M."/>
            <person name="Makarova K.S."/>
            <person name="Klenk H.P."/>
            <person name="Schuster S.C."/>
            <person name="Hensel R."/>
        </authorList>
    </citation>
    <scope>NUCLEOTIDE SEQUENCE [LARGE SCALE GENOMIC DNA]</scope>
    <source>
        <strain evidence="7">ATCC 35583 / DSM 2078 / JCM 9277 / NBRC 100435 / Kra 1</strain>
    </source>
</reference>
<keyword evidence="7" id="KW-1185">Reference proteome</keyword>
<evidence type="ECO:0000259" key="5">
    <source>
        <dbReference type="Pfam" id="PF12850"/>
    </source>
</evidence>
<dbReference type="PANTHER" id="PTHR43165:SF1">
    <property type="entry name" value="PHOSPHODIESTERASE MJ0936"/>
    <property type="match status" value="1"/>
</dbReference>
<comment type="cofactor">
    <cofactor evidence="4">
        <name>a divalent metal cation</name>
        <dbReference type="ChEBI" id="CHEBI:60240"/>
    </cofactor>
</comment>
<dbReference type="Proteomes" id="UP000002654">
    <property type="component" value="Chromosome"/>
</dbReference>
<dbReference type="InterPro" id="IPR041802">
    <property type="entry name" value="MPP_YfcE"/>
</dbReference>
<dbReference type="CDD" id="cd00841">
    <property type="entry name" value="MPP_YfcE"/>
    <property type="match status" value="1"/>
</dbReference>
<protein>
    <recommendedName>
        <fullName evidence="4">Phosphoesterase</fullName>
        <ecNumber evidence="4">3.1.4.-</ecNumber>
    </recommendedName>
</protein>
<dbReference type="AlphaFoldDB" id="G4RM73"/>
<dbReference type="InterPro" id="IPR053193">
    <property type="entry name" value="MetalloPDE_YfcE-like"/>
</dbReference>
<keyword evidence="2 4" id="KW-0479">Metal-binding</keyword>
<dbReference type="EMBL" id="FN869859">
    <property type="protein sequence ID" value="CCC82668.1"/>
    <property type="molecule type" value="Genomic_DNA"/>
</dbReference>
<dbReference type="InterPro" id="IPR000979">
    <property type="entry name" value="Phosphodiesterase_MJ0936/Vps29"/>
</dbReference>
<keyword evidence="3" id="KW-0378">Hydrolase</keyword>
<dbReference type="InterPro" id="IPR020935">
    <property type="entry name" value="PdiEstase_YfcE_CS"/>
</dbReference>
<dbReference type="InterPro" id="IPR029052">
    <property type="entry name" value="Metallo-depent_PP-like"/>
</dbReference>
<accession>G4RM73</accession>
<name>G4RM73_THETK</name>
<comment type="similarity">
    <text evidence="1 4">Belongs to the metallophosphoesterase superfamily. YfcE family.</text>
</comment>
<evidence type="ECO:0000256" key="2">
    <source>
        <dbReference type="ARBA" id="ARBA00022723"/>
    </source>
</evidence>
<dbReference type="GO" id="GO:0016787">
    <property type="term" value="F:hydrolase activity"/>
    <property type="evidence" value="ECO:0007669"/>
    <property type="project" value="UniProtKB-UniRule"/>
</dbReference>
<dbReference type="GO" id="GO:0046872">
    <property type="term" value="F:metal ion binding"/>
    <property type="evidence" value="ECO:0007669"/>
    <property type="project" value="UniProtKB-KW"/>
</dbReference>
<dbReference type="PANTHER" id="PTHR43165">
    <property type="entry name" value="METALLOPHOSPHOESTERASE"/>
    <property type="match status" value="1"/>
</dbReference>
<dbReference type="PROSITE" id="PS01269">
    <property type="entry name" value="UPF0025"/>
    <property type="match status" value="1"/>
</dbReference>
<dbReference type="NCBIfam" id="TIGR00040">
    <property type="entry name" value="yfcE"/>
    <property type="match status" value="1"/>
</dbReference>
<organism evidence="6 7">
    <name type="scientific">Thermoproteus tenax (strain ATCC 35583 / DSM 2078 / JCM 9277 / NBRC 100435 / Kra 1)</name>
    <dbReference type="NCBI Taxonomy" id="768679"/>
    <lineage>
        <taxon>Archaea</taxon>
        <taxon>Thermoproteota</taxon>
        <taxon>Thermoprotei</taxon>
        <taxon>Thermoproteales</taxon>
        <taxon>Thermoproteaceae</taxon>
        <taxon>Thermoproteus</taxon>
    </lineage>
</organism>
<evidence type="ECO:0000256" key="1">
    <source>
        <dbReference type="ARBA" id="ARBA00008950"/>
    </source>
</evidence>
<dbReference type="EC" id="3.1.4.-" evidence="4"/>
<sequence length="171" mass="18457">MGRAVLIGVVSDSHDNIYAIRKVAELFKRAGASLVIHAGDWVSPFSAKAFREALGQDVRILGVWGNNEGERLYFQKVSSQFGVEILGDAGSVEIGGVKIGVYHGTSPIIVESMVKSGLFDVVVYGHTHKLDVRRDGRTLVLNPGELCGYLTGRSTAVMLETDGLRAEVVEL</sequence>
<feature type="domain" description="Calcineurin-like phosphoesterase" evidence="5">
    <location>
        <begin position="6"/>
        <end position="162"/>
    </location>
</feature>
<dbReference type="Pfam" id="PF12850">
    <property type="entry name" value="Metallophos_2"/>
    <property type="match status" value="1"/>
</dbReference>
<dbReference type="KEGG" id="ttn:TTX_2055"/>
<dbReference type="SUPFAM" id="SSF56300">
    <property type="entry name" value="Metallo-dependent phosphatases"/>
    <property type="match status" value="1"/>
</dbReference>
<dbReference type="PaxDb" id="768679-TTX_2055"/>
<proteinExistence type="inferred from homology"/>
<dbReference type="STRING" id="768679.TTX_2055"/>
<dbReference type="Gene3D" id="3.60.21.10">
    <property type="match status" value="1"/>
</dbReference>
<evidence type="ECO:0000256" key="3">
    <source>
        <dbReference type="ARBA" id="ARBA00022801"/>
    </source>
</evidence>
<dbReference type="eggNOG" id="arCOG01141">
    <property type="taxonomic scope" value="Archaea"/>
</dbReference>
<evidence type="ECO:0000256" key="4">
    <source>
        <dbReference type="RuleBase" id="RU362039"/>
    </source>
</evidence>
<gene>
    <name evidence="6" type="ordered locus">TTX_2055</name>
</gene>
<evidence type="ECO:0000313" key="6">
    <source>
        <dbReference type="EMBL" id="CCC82668.1"/>
    </source>
</evidence>